<dbReference type="InterPro" id="IPR001387">
    <property type="entry name" value="Cro/C1-type_HTH"/>
</dbReference>
<evidence type="ECO:0000259" key="1">
    <source>
        <dbReference type="PROSITE" id="PS50943"/>
    </source>
</evidence>
<name>A0A066ZRZ3_HYDMR</name>
<dbReference type="SMART" id="SM00530">
    <property type="entry name" value="HTH_XRE"/>
    <property type="match status" value="1"/>
</dbReference>
<dbReference type="InterPro" id="IPR010982">
    <property type="entry name" value="Lambda_DNA-bd_dom_sf"/>
</dbReference>
<dbReference type="PROSITE" id="PS50943">
    <property type="entry name" value="HTH_CROC1"/>
    <property type="match status" value="1"/>
</dbReference>
<accession>A0A066ZRZ3</accession>
<dbReference type="RefSeq" id="WP_029913018.1">
    <property type="nucleotide sequence ID" value="NZ_AP020335.1"/>
</dbReference>
<keyword evidence="3" id="KW-1185">Reference proteome</keyword>
<evidence type="ECO:0000313" key="3">
    <source>
        <dbReference type="Proteomes" id="UP000027341"/>
    </source>
</evidence>
<dbReference type="AlphaFoldDB" id="A0A066ZRZ3"/>
<organism evidence="2 3">
    <name type="scientific">Hydrogenovibrio marinus</name>
    <dbReference type="NCBI Taxonomy" id="28885"/>
    <lineage>
        <taxon>Bacteria</taxon>
        <taxon>Pseudomonadati</taxon>
        <taxon>Pseudomonadota</taxon>
        <taxon>Gammaproteobacteria</taxon>
        <taxon>Thiotrichales</taxon>
        <taxon>Piscirickettsiaceae</taxon>
        <taxon>Hydrogenovibrio</taxon>
    </lineage>
</organism>
<feature type="domain" description="HTH cro/C1-type" evidence="1">
    <location>
        <begin position="17"/>
        <end position="71"/>
    </location>
</feature>
<reference evidence="2 3" key="1">
    <citation type="submission" date="2014-04" db="EMBL/GenBank/DDBJ databases">
        <title>Draft genome sequence of Hydrogenovibrio marinus MH-110, a model organism for aerobic H2 metabolism.</title>
        <authorList>
            <person name="Cha H.J."/>
            <person name="Jo B.H."/>
            <person name="Hwang B.H."/>
        </authorList>
    </citation>
    <scope>NUCLEOTIDE SEQUENCE [LARGE SCALE GENOMIC DNA]</scope>
    <source>
        <strain evidence="2 3">MH-110</strain>
    </source>
</reference>
<dbReference type="EMBL" id="JMIU01000001">
    <property type="protein sequence ID" value="KDN96578.1"/>
    <property type="molecule type" value="Genomic_DNA"/>
</dbReference>
<protein>
    <recommendedName>
        <fullName evidence="1">HTH cro/C1-type domain-containing protein</fullName>
    </recommendedName>
</protein>
<dbReference type="Gene3D" id="1.10.260.40">
    <property type="entry name" value="lambda repressor-like DNA-binding domains"/>
    <property type="match status" value="1"/>
</dbReference>
<dbReference type="CDD" id="cd00093">
    <property type="entry name" value="HTH_XRE"/>
    <property type="match status" value="1"/>
</dbReference>
<sequence>MAKLAVTEVDKSIGKKIQIRRKELGLTAAELSEKVGISQQQLSRYERGTNKINVTHLFNIAYITRTPISWFFASCTPEMAALIVQSEAATYSVVADHELTQRLTQVWSKLSLEQQKSVISLLDQM</sequence>
<dbReference type="Pfam" id="PF01381">
    <property type="entry name" value="HTH_3"/>
    <property type="match status" value="1"/>
</dbReference>
<dbReference type="SUPFAM" id="SSF47413">
    <property type="entry name" value="lambda repressor-like DNA-binding domains"/>
    <property type="match status" value="1"/>
</dbReference>
<dbReference type="GO" id="GO:0003677">
    <property type="term" value="F:DNA binding"/>
    <property type="evidence" value="ECO:0007669"/>
    <property type="project" value="InterPro"/>
</dbReference>
<comment type="caution">
    <text evidence="2">The sequence shown here is derived from an EMBL/GenBank/DDBJ whole genome shotgun (WGS) entry which is preliminary data.</text>
</comment>
<dbReference type="Proteomes" id="UP000027341">
    <property type="component" value="Unassembled WGS sequence"/>
</dbReference>
<proteinExistence type="predicted"/>
<dbReference type="STRING" id="28885.EI16_10000"/>
<gene>
    <name evidence="2" type="ORF">EI16_10000</name>
</gene>
<evidence type="ECO:0000313" key="2">
    <source>
        <dbReference type="EMBL" id="KDN96578.1"/>
    </source>
</evidence>